<dbReference type="OrthoDB" id="128751at2"/>
<reference evidence="3" key="1">
    <citation type="submission" date="2018-06" db="EMBL/GenBank/DDBJ databases">
        <authorList>
            <person name="Khan S.A."/>
        </authorList>
    </citation>
    <scope>NUCLEOTIDE SEQUENCE [LARGE SCALE GENOMIC DNA]</scope>
    <source>
        <strain evidence="3">DB-1506</strain>
    </source>
</reference>
<keyword evidence="1" id="KW-0472">Membrane</keyword>
<proteinExistence type="predicted"/>
<feature type="transmembrane region" description="Helical" evidence="1">
    <location>
        <begin position="63"/>
        <end position="81"/>
    </location>
</feature>
<gene>
    <name evidence="2" type="ORF">DOO78_24570</name>
</gene>
<dbReference type="AlphaFoldDB" id="A0A327LZF8"/>
<evidence type="ECO:0000313" key="2">
    <source>
        <dbReference type="EMBL" id="RAI55252.1"/>
    </source>
</evidence>
<name>A0A327LZF8_9PROT</name>
<protein>
    <submittedName>
        <fullName evidence="2">Iron reductase</fullName>
    </submittedName>
</protein>
<dbReference type="Proteomes" id="UP000249065">
    <property type="component" value="Unassembled WGS sequence"/>
</dbReference>
<accession>A0A327LZF8</accession>
<feature type="transmembrane region" description="Helical" evidence="1">
    <location>
        <begin position="93"/>
        <end position="113"/>
    </location>
</feature>
<organism evidence="2 3">
    <name type="scientific">Roseicella frigidaeris</name>
    <dbReference type="NCBI Taxonomy" id="2230885"/>
    <lineage>
        <taxon>Bacteria</taxon>
        <taxon>Pseudomonadati</taxon>
        <taxon>Pseudomonadota</taxon>
        <taxon>Alphaproteobacteria</taxon>
        <taxon>Acetobacterales</taxon>
        <taxon>Roseomonadaceae</taxon>
        <taxon>Roseicella</taxon>
    </lineage>
</organism>
<comment type="caution">
    <text evidence="2">The sequence shown here is derived from an EMBL/GenBank/DDBJ whole genome shotgun (WGS) entry which is preliminary data.</text>
</comment>
<evidence type="ECO:0000256" key="1">
    <source>
        <dbReference type="SAM" id="Phobius"/>
    </source>
</evidence>
<feature type="transmembrane region" description="Helical" evidence="1">
    <location>
        <begin position="20"/>
        <end position="42"/>
    </location>
</feature>
<keyword evidence="1" id="KW-0812">Transmembrane</keyword>
<evidence type="ECO:0000313" key="3">
    <source>
        <dbReference type="Proteomes" id="UP000249065"/>
    </source>
</evidence>
<keyword evidence="1" id="KW-1133">Transmembrane helix</keyword>
<feature type="transmembrane region" description="Helical" evidence="1">
    <location>
        <begin position="205"/>
        <end position="229"/>
    </location>
</feature>
<sequence>MTVLALVAPGFLLHEAPRFAGSLAGSVLGIAAASLFLLLLAYSLAKRIGWIRAGVARHASLRAVLVFHVYAGVVGAVLGVLHSGHRYHSPLGIGLVLAMLAVVLTGFVGRYILAQLGTDLRDQQVMLGVLRTRYDLLAAEASRARGEGVATILLQQNPGALLALMGGAGTPDAELRRLLGGMADLEHAIARREVLKRALSRWTTVHVAAALVMYPLLALHIWTSVYFGLRWLP</sequence>
<keyword evidence="3" id="KW-1185">Reference proteome</keyword>
<dbReference type="EMBL" id="QLIX01000035">
    <property type="protein sequence ID" value="RAI55252.1"/>
    <property type="molecule type" value="Genomic_DNA"/>
</dbReference>